<dbReference type="SUPFAM" id="SSF51338">
    <property type="entry name" value="Composite domain of metallo-dependent hydrolases"/>
    <property type="match status" value="1"/>
</dbReference>
<accession>A0A1H9QTP5</accession>
<dbReference type="InterPro" id="IPR011059">
    <property type="entry name" value="Metal-dep_hydrolase_composite"/>
</dbReference>
<evidence type="ECO:0000256" key="6">
    <source>
        <dbReference type="PIRSR" id="PIRSR038994-1"/>
    </source>
</evidence>
<dbReference type="InterPro" id="IPR032466">
    <property type="entry name" value="Metal_Hydrolase"/>
</dbReference>
<dbReference type="PANTHER" id="PTHR11113">
    <property type="entry name" value="N-ACETYLGLUCOSAMINE-6-PHOSPHATE DEACETYLASE"/>
    <property type="match status" value="1"/>
</dbReference>
<evidence type="ECO:0000259" key="9">
    <source>
        <dbReference type="Pfam" id="PF01979"/>
    </source>
</evidence>
<keyword evidence="4 5" id="KW-0119">Carbohydrate metabolism</keyword>
<comment type="similarity">
    <text evidence="1 5">Belongs to the metallo-dependent hydrolases superfamily. NagA family.</text>
</comment>
<keyword evidence="13" id="KW-1185">Reference proteome</keyword>
<dbReference type="Proteomes" id="UP000199128">
    <property type="component" value="Unassembled WGS sequence"/>
</dbReference>
<feature type="binding site" evidence="8">
    <location>
        <position position="231"/>
    </location>
    <ligand>
        <name>Zn(2+)</name>
        <dbReference type="ChEBI" id="CHEBI:29105"/>
    </ligand>
</feature>
<dbReference type="PANTHER" id="PTHR11113:SF14">
    <property type="entry name" value="N-ACETYLGLUCOSAMINE-6-PHOSPHATE DEACETYLASE"/>
    <property type="match status" value="1"/>
</dbReference>
<reference evidence="12 13" key="2">
    <citation type="submission" date="2016-10" db="EMBL/GenBank/DDBJ databases">
        <authorList>
            <person name="Varghese N."/>
            <person name="Submissions S."/>
        </authorList>
    </citation>
    <scope>NUCLEOTIDE SEQUENCE [LARGE SCALE GENOMIC DNA]</scope>
    <source>
        <strain evidence="12">KHGC19</strain>
        <strain evidence="10 13">WCP15</strain>
    </source>
</reference>
<dbReference type="EMBL" id="FOGP01000006">
    <property type="protein sequence ID" value="SER63818.1"/>
    <property type="molecule type" value="Genomic_DNA"/>
</dbReference>
<feature type="binding site" evidence="7">
    <location>
        <position position="242"/>
    </location>
    <ligand>
        <name>substrate</name>
    </ligand>
</feature>
<dbReference type="Gene3D" id="2.30.40.10">
    <property type="entry name" value="Urease, subunit C, domain 1"/>
    <property type="match status" value="1"/>
</dbReference>
<dbReference type="RefSeq" id="WP_078687113.1">
    <property type="nucleotide sequence ID" value="NZ_FNWT01000002.1"/>
</dbReference>
<dbReference type="GO" id="GO:0006046">
    <property type="term" value="P:N-acetylglucosamine catabolic process"/>
    <property type="evidence" value="ECO:0007669"/>
    <property type="project" value="TreeGrafter"/>
</dbReference>
<feature type="binding site" evidence="7">
    <location>
        <begin position="323"/>
        <end position="325"/>
    </location>
    <ligand>
        <name>substrate</name>
    </ligand>
</feature>
<feature type="active site" description="Proton donor/acceptor" evidence="6">
    <location>
        <position position="289"/>
    </location>
</feature>
<proteinExistence type="inferred from homology"/>
<keyword evidence="3 5" id="KW-0378">Hydrolase</keyword>
<evidence type="ECO:0000256" key="5">
    <source>
        <dbReference type="PIRNR" id="PIRNR038994"/>
    </source>
</evidence>
<evidence type="ECO:0000256" key="1">
    <source>
        <dbReference type="ARBA" id="ARBA00010716"/>
    </source>
</evidence>
<evidence type="ECO:0000313" key="11">
    <source>
        <dbReference type="EMBL" id="SER63818.1"/>
    </source>
</evidence>
<feature type="binding site" evidence="7">
    <location>
        <position position="155"/>
    </location>
    <ligand>
        <name>substrate</name>
    </ligand>
</feature>
<reference evidence="11" key="1">
    <citation type="submission" date="2016-10" db="EMBL/GenBank/DDBJ databases">
        <authorList>
            <person name="de Groot N.N."/>
        </authorList>
    </citation>
    <scope>NUCLEOTIDE SEQUENCE [LARGE SCALE GENOMIC DNA]</scope>
    <source>
        <strain evidence="11">KHGC19</strain>
    </source>
</reference>
<protein>
    <submittedName>
        <fullName evidence="11">N-acetylglucosamine-6-phosphate deacetylase</fullName>
    </submittedName>
</protein>
<dbReference type="GO" id="GO:0008448">
    <property type="term" value="F:N-acetylglucosamine-6-phosphate deacetylase activity"/>
    <property type="evidence" value="ECO:0007669"/>
    <property type="project" value="InterPro"/>
</dbReference>
<evidence type="ECO:0000256" key="7">
    <source>
        <dbReference type="PIRSR" id="PIRSR038994-2"/>
    </source>
</evidence>
<evidence type="ECO:0000256" key="3">
    <source>
        <dbReference type="ARBA" id="ARBA00022801"/>
    </source>
</evidence>
<dbReference type="Gene3D" id="3.20.20.140">
    <property type="entry name" value="Metal-dependent hydrolases"/>
    <property type="match status" value="1"/>
</dbReference>
<organism evidence="11 12">
    <name type="scientific">Parafannyhessea umbonata</name>
    <dbReference type="NCBI Taxonomy" id="604330"/>
    <lineage>
        <taxon>Bacteria</taxon>
        <taxon>Bacillati</taxon>
        <taxon>Actinomycetota</taxon>
        <taxon>Coriobacteriia</taxon>
        <taxon>Coriobacteriales</taxon>
        <taxon>Atopobiaceae</taxon>
        <taxon>Parafannyhessea</taxon>
    </lineage>
</organism>
<dbReference type="NCBIfam" id="TIGR00221">
    <property type="entry name" value="nagA"/>
    <property type="match status" value="1"/>
</dbReference>
<dbReference type="EMBL" id="FNWT01000002">
    <property type="protein sequence ID" value="SEH44563.1"/>
    <property type="molecule type" value="Genomic_DNA"/>
</dbReference>
<dbReference type="InterPro" id="IPR006680">
    <property type="entry name" value="Amidohydro-rel"/>
</dbReference>
<feature type="binding site" evidence="7">
    <location>
        <position position="266"/>
    </location>
    <ligand>
        <name>substrate</name>
    </ligand>
</feature>
<feature type="binding site" evidence="8">
    <location>
        <position position="144"/>
    </location>
    <ligand>
        <name>Zn(2+)</name>
        <dbReference type="ChEBI" id="CHEBI:29105"/>
    </ligand>
</feature>
<gene>
    <name evidence="11" type="ORF">SAMN05216446_1541</name>
    <name evidence="10" type="ORF">SAMN05216447_102237</name>
</gene>
<dbReference type="CDD" id="cd00854">
    <property type="entry name" value="NagA"/>
    <property type="match status" value="1"/>
</dbReference>
<evidence type="ECO:0000256" key="8">
    <source>
        <dbReference type="PIRSR" id="PIRSR038994-3"/>
    </source>
</evidence>
<evidence type="ECO:0000313" key="12">
    <source>
        <dbReference type="Proteomes" id="UP000199128"/>
    </source>
</evidence>
<dbReference type="Proteomes" id="UP000199135">
    <property type="component" value="Unassembled WGS sequence"/>
</dbReference>
<feature type="binding site" evidence="7">
    <location>
        <begin position="234"/>
        <end position="235"/>
    </location>
    <ligand>
        <name>substrate</name>
    </ligand>
</feature>
<evidence type="ECO:0000313" key="10">
    <source>
        <dbReference type="EMBL" id="SEH44563.1"/>
    </source>
</evidence>
<dbReference type="AlphaFoldDB" id="A0A1H9QTP5"/>
<dbReference type="GO" id="GO:0046872">
    <property type="term" value="F:metal ion binding"/>
    <property type="evidence" value="ECO:0007669"/>
    <property type="project" value="UniProtKB-KW"/>
</dbReference>
<feature type="binding site" evidence="8">
    <location>
        <position position="210"/>
    </location>
    <ligand>
        <name>Zn(2+)</name>
        <dbReference type="ChEBI" id="CHEBI:29105"/>
    </ligand>
</feature>
<keyword evidence="2 8" id="KW-0479">Metal-binding</keyword>
<dbReference type="InterPro" id="IPR003764">
    <property type="entry name" value="GlcNAc_6-P_deAcase"/>
</dbReference>
<dbReference type="PIRSF" id="PIRSF038994">
    <property type="entry name" value="NagA"/>
    <property type="match status" value="1"/>
</dbReference>
<evidence type="ECO:0000313" key="13">
    <source>
        <dbReference type="Proteomes" id="UP000199135"/>
    </source>
</evidence>
<comment type="cofactor">
    <cofactor evidence="8">
        <name>a divalent metal cation</name>
        <dbReference type="ChEBI" id="CHEBI:60240"/>
    </cofactor>
    <text evidence="8">Binds 1 divalent metal cation per subunit.</text>
</comment>
<evidence type="ECO:0000256" key="2">
    <source>
        <dbReference type="ARBA" id="ARBA00022723"/>
    </source>
</evidence>
<name>A0A1H9QTP5_9ACTN</name>
<sequence length="397" mass="41797">MASNASAAGGVDVTRATYAIRADHFVLPGRVCDGGYLTVYEGRFGLWTPDIPKGMDLVDESGCWIAPGFVDTHIHGFFGHAATDLDPDGLGEAGLELARRGTTSWLPTTFTDDVERIGRACASIAEAAQGQTGAAARIQGIYLEGPFFTQKHVGAQNPAYLIDPSLEVFDRWQELAGGIIRKSALAPERDGSKEYVAGLVERGVVSCIGHSDATYEEASAAVDAGASCFVHTFNGMRGLHHREPGVVGCAMVSNDTYAELICDGKHVSAPAMKALVRAKGWEHVVPITDCLACGGLEDGSYTSGGMDVVLKDGLCYLSDMSSIAGSVLTLAQGVKNLYDWQIASAEQAIRMATEVAARSAGIADRCGAIVCGRPADYVVLNEGLGLEATYLGGRLVE</sequence>
<dbReference type="SUPFAM" id="SSF51556">
    <property type="entry name" value="Metallo-dependent hydrolases"/>
    <property type="match status" value="1"/>
</dbReference>
<evidence type="ECO:0000256" key="4">
    <source>
        <dbReference type="ARBA" id="ARBA00023277"/>
    </source>
</evidence>
<dbReference type="Pfam" id="PF01979">
    <property type="entry name" value="Amidohydro_1"/>
    <property type="match status" value="1"/>
</dbReference>
<feature type="domain" description="Amidohydrolase-related" evidence="9">
    <location>
        <begin position="65"/>
        <end position="389"/>
    </location>
</feature>